<sequence>MDSHSVSYTTPSRRGSSRAYKDLLSCGVYAHYSTVQAADFWDKSNQFLKMSKSRLFSSSKTPHIGIVGAGVSGLRCADVLLQNGFKVSLLEARDRVGGRLYQTTLPTGQVVDLGPNWIHGTDNNPMLDLAKITNTETHTWPANSNLFADDGTLIPSDEATHLGDKMWEIIFEAFKYSNANTADISVDESLYDFFSKRVVELYPGSEHDEKRKTLLQMAEMWGAFVGSPVHRQSLKFFWLEECLEGETLFCAGTYQKILALIAKRALERAEIKFLTKVTKITTSEEKRVTLSTNNGSQLEFDEVVMTAPLGWLKQNQDTFQPPLSRSLVKAIDSIGYGCLEKVYISFPRAFWLKKDIPKADQPVAGFVQWISPQYTAVTNPNRWNQEVVEMATLSGDCARPTLLFYIYGEQSRSLAKELASLPSPKAQEEHVTKFFEPYYSLLPNYNSASEDCVPVSTLATKWVLDDLAGNGSYCNFQIGVEEADKDIEVMREGLPDRSLWFAGEHTSPFVALGTVTGAYWSGEAVGKRIAQAWGRNVEVEKIGEEVPGASVHEEEVNLHGLKDAVLPK</sequence>
<dbReference type="InterPro" id="IPR002937">
    <property type="entry name" value="Amino_oxidase"/>
</dbReference>
<evidence type="ECO:0000313" key="2">
    <source>
        <dbReference type="EMBL" id="KAL3427120.1"/>
    </source>
</evidence>
<keyword evidence="3" id="KW-1185">Reference proteome</keyword>
<reference evidence="2 3" key="1">
    <citation type="submission" date="2024-06" db="EMBL/GenBank/DDBJ databases">
        <title>Complete genome of Phlyctema vagabunda strain 19-DSS-EL-015.</title>
        <authorList>
            <person name="Fiorenzani C."/>
        </authorList>
    </citation>
    <scope>NUCLEOTIDE SEQUENCE [LARGE SCALE GENOMIC DNA]</scope>
    <source>
        <strain evidence="2 3">19-DSS-EL-015</strain>
    </source>
</reference>
<evidence type="ECO:0000313" key="3">
    <source>
        <dbReference type="Proteomes" id="UP001629113"/>
    </source>
</evidence>
<dbReference type="PANTHER" id="PTHR10742:SF414">
    <property type="entry name" value="CONTAINING AMINE OXIDASE, PUTATIVE (AFU_ORTHOLOGUE AFUA_3G12150)-RELATED"/>
    <property type="match status" value="1"/>
</dbReference>
<dbReference type="Pfam" id="PF01593">
    <property type="entry name" value="Amino_oxidase"/>
    <property type="match status" value="1"/>
</dbReference>
<proteinExistence type="predicted"/>
<name>A0ABR4PUT2_9HELO</name>
<accession>A0ABR4PUT2</accession>
<dbReference type="InterPro" id="IPR050281">
    <property type="entry name" value="Flavin_monoamine_oxidase"/>
</dbReference>
<dbReference type="SUPFAM" id="SSF51905">
    <property type="entry name" value="FAD/NAD(P)-binding domain"/>
    <property type="match status" value="1"/>
</dbReference>
<organism evidence="2 3">
    <name type="scientific">Phlyctema vagabunda</name>
    <dbReference type="NCBI Taxonomy" id="108571"/>
    <lineage>
        <taxon>Eukaryota</taxon>
        <taxon>Fungi</taxon>
        <taxon>Dikarya</taxon>
        <taxon>Ascomycota</taxon>
        <taxon>Pezizomycotina</taxon>
        <taxon>Leotiomycetes</taxon>
        <taxon>Helotiales</taxon>
        <taxon>Dermateaceae</taxon>
        <taxon>Phlyctema</taxon>
    </lineage>
</organism>
<dbReference type="Proteomes" id="UP001629113">
    <property type="component" value="Unassembled WGS sequence"/>
</dbReference>
<feature type="domain" description="Amine oxidase" evidence="1">
    <location>
        <begin position="71"/>
        <end position="525"/>
    </location>
</feature>
<dbReference type="InterPro" id="IPR036188">
    <property type="entry name" value="FAD/NAD-bd_sf"/>
</dbReference>
<dbReference type="Gene3D" id="3.90.660.10">
    <property type="match status" value="1"/>
</dbReference>
<protein>
    <submittedName>
        <fullName evidence="2">Polyamine oxidase 4</fullName>
    </submittedName>
</protein>
<dbReference type="SUPFAM" id="SSF54373">
    <property type="entry name" value="FAD-linked reductases, C-terminal domain"/>
    <property type="match status" value="1"/>
</dbReference>
<dbReference type="PANTHER" id="PTHR10742">
    <property type="entry name" value="FLAVIN MONOAMINE OXIDASE"/>
    <property type="match status" value="1"/>
</dbReference>
<dbReference type="PRINTS" id="PR00419">
    <property type="entry name" value="ADXRDTASE"/>
</dbReference>
<dbReference type="Gene3D" id="3.50.50.60">
    <property type="entry name" value="FAD/NAD(P)-binding domain"/>
    <property type="match status" value="1"/>
</dbReference>
<dbReference type="EMBL" id="JBFCZG010000001">
    <property type="protein sequence ID" value="KAL3427120.1"/>
    <property type="molecule type" value="Genomic_DNA"/>
</dbReference>
<evidence type="ECO:0000259" key="1">
    <source>
        <dbReference type="Pfam" id="PF01593"/>
    </source>
</evidence>
<gene>
    <name evidence="2" type="ORF">PVAG01_00629</name>
</gene>
<comment type="caution">
    <text evidence="2">The sequence shown here is derived from an EMBL/GenBank/DDBJ whole genome shotgun (WGS) entry which is preliminary data.</text>
</comment>